<dbReference type="AlphaFoldDB" id="A0A858U0L7"/>
<evidence type="ECO:0000313" key="3">
    <source>
        <dbReference type="Proteomes" id="UP000501728"/>
    </source>
</evidence>
<evidence type="ECO:0000256" key="1">
    <source>
        <dbReference type="SAM" id="Phobius"/>
    </source>
</evidence>
<dbReference type="RefSeq" id="WP_169580437.1">
    <property type="nucleotide sequence ID" value="NZ_CP051480.1"/>
</dbReference>
<reference evidence="2 3" key="1">
    <citation type="submission" date="2020-04" db="EMBL/GenBank/DDBJ databases">
        <title>Novel Mycoplasma species detected in Phocoena phocoena (harbor porpoise) from the USA.</title>
        <authorList>
            <person name="Volokhov D.V."/>
        </authorList>
    </citation>
    <scope>NUCLEOTIDE SEQUENCE [LARGE SCALE GENOMIC DNA]</scope>
    <source>
        <strain evidence="2 3">C264-NAS</strain>
    </source>
</reference>
<keyword evidence="3" id="KW-1185">Reference proteome</keyword>
<keyword evidence="1" id="KW-1133">Transmembrane helix</keyword>
<sequence length="150" mass="17250">MKKKSIYGVLGIIPIAVIPVVALSCESPFKREPKRRLLNSSQLASIRQGIDFSLTKEGRKMNDSQLMDIINDLNKKFNGDGNRIQHEPEFRKYFSAKVPDISKITLSHRIDIRFKVNNITRSVEMRYDVICFDFTGLDEIKDEFVGLERG</sequence>
<dbReference type="Proteomes" id="UP000501728">
    <property type="component" value="Chromosome"/>
</dbReference>
<dbReference type="EMBL" id="CP051480">
    <property type="protein sequence ID" value="QJG66614.1"/>
    <property type="molecule type" value="Genomic_DNA"/>
</dbReference>
<accession>A0A858U0L7</accession>
<protein>
    <recommendedName>
        <fullName evidence="4">Variable surface lipoprotein</fullName>
    </recommendedName>
</protein>
<organism evidence="2 3">
    <name type="scientific">Mycoplasma phocoeninasale</name>
    <dbReference type="NCBI Taxonomy" id="2726117"/>
    <lineage>
        <taxon>Bacteria</taxon>
        <taxon>Bacillati</taxon>
        <taxon>Mycoplasmatota</taxon>
        <taxon>Mollicutes</taxon>
        <taxon>Mycoplasmataceae</taxon>
        <taxon>Mycoplasma</taxon>
    </lineage>
</organism>
<evidence type="ECO:0000313" key="2">
    <source>
        <dbReference type="EMBL" id="QJG66614.1"/>
    </source>
</evidence>
<keyword evidence="1" id="KW-0812">Transmembrane</keyword>
<dbReference type="KEGG" id="mphn:HGG64_02815"/>
<name>A0A858U0L7_9MOLU</name>
<proteinExistence type="predicted"/>
<feature type="transmembrane region" description="Helical" evidence="1">
    <location>
        <begin position="6"/>
        <end position="25"/>
    </location>
</feature>
<evidence type="ECO:0008006" key="4">
    <source>
        <dbReference type="Google" id="ProtNLM"/>
    </source>
</evidence>
<keyword evidence="1" id="KW-0472">Membrane</keyword>
<gene>
    <name evidence="2" type="ORF">HGG64_02815</name>
</gene>
<dbReference type="PROSITE" id="PS51257">
    <property type="entry name" value="PROKAR_LIPOPROTEIN"/>
    <property type="match status" value="1"/>
</dbReference>